<name>A0ABV5KX15_9BACL</name>
<evidence type="ECO:0000313" key="6">
    <source>
        <dbReference type="Proteomes" id="UP001589747"/>
    </source>
</evidence>
<keyword evidence="2 3" id="KW-0378">Hydrolase</keyword>
<dbReference type="PANTHER" id="PTHR43736:SF1">
    <property type="entry name" value="DIHYDRONEOPTERIN TRIPHOSPHATE DIPHOSPHATASE"/>
    <property type="match status" value="1"/>
</dbReference>
<dbReference type="Gene3D" id="3.90.79.10">
    <property type="entry name" value="Nucleoside Triphosphate Pyrophosphohydrolase"/>
    <property type="match status" value="1"/>
</dbReference>
<dbReference type="RefSeq" id="WP_377498804.1">
    <property type="nucleotide sequence ID" value="NZ_JBHMDO010000038.1"/>
</dbReference>
<dbReference type="EMBL" id="JBHMDO010000038">
    <property type="protein sequence ID" value="MFB9328978.1"/>
    <property type="molecule type" value="Genomic_DNA"/>
</dbReference>
<dbReference type="PRINTS" id="PR00502">
    <property type="entry name" value="NUDIXFAMILY"/>
</dbReference>
<keyword evidence="6" id="KW-1185">Reference proteome</keyword>
<evidence type="ECO:0000256" key="3">
    <source>
        <dbReference type="RuleBase" id="RU003476"/>
    </source>
</evidence>
<proteinExistence type="inferred from homology"/>
<dbReference type="InterPro" id="IPR020476">
    <property type="entry name" value="Nudix_hydrolase"/>
</dbReference>
<dbReference type="GO" id="GO:0016787">
    <property type="term" value="F:hydrolase activity"/>
    <property type="evidence" value="ECO:0007669"/>
    <property type="project" value="UniProtKB-KW"/>
</dbReference>
<dbReference type="Pfam" id="PF00293">
    <property type="entry name" value="NUDIX"/>
    <property type="match status" value="1"/>
</dbReference>
<dbReference type="PROSITE" id="PS51462">
    <property type="entry name" value="NUDIX"/>
    <property type="match status" value="1"/>
</dbReference>
<dbReference type="Proteomes" id="UP001589747">
    <property type="component" value="Unassembled WGS sequence"/>
</dbReference>
<dbReference type="CDD" id="cd02883">
    <property type="entry name" value="NUDIX_Hydrolase"/>
    <property type="match status" value="1"/>
</dbReference>
<dbReference type="PANTHER" id="PTHR43736">
    <property type="entry name" value="ADP-RIBOSE PYROPHOSPHATASE"/>
    <property type="match status" value="1"/>
</dbReference>
<reference evidence="5 6" key="1">
    <citation type="submission" date="2024-09" db="EMBL/GenBank/DDBJ databases">
        <authorList>
            <person name="Sun Q."/>
            <person name="Mori K."/>
        </authorList>
    </citation>
    <scope>NUCLEOTIDE SEQUENCE [LARGE SCALE GENOMIC DNA]</scope>
    <source>
        <strain evidence="5 6">TISTR 2452</strain>
    </source>
</reference>
<dbReference type="PROSITE" id="PS00893">
    <property type="entry name" value="NUDIX_BOX"/>
    <property type="match status" value="1"/>
</dbReference>
<sequence>MKLLARITDLKVTGDVAAELEQVSRHASRGVLWKDDMQVAMMYMSTVNVYKLPGGGVDEGEDIEAAFIREIREETGFEAEITHALGIVDEHKQRTGFLQRSYCYMARAIRQLGAAALTENETELGMYAVWMPVGQALDALDASLRDSDDYALRFMVMRDKRILEEASRVLLGKAGPRNEGSR</sequence>
<comment type="similarity">
    <text evidence="1 3">Belongs to the Nudix hydrolase family.</text>
</comment>
<evidence type="ECO:0000313" key="5">
    <source>
        <dbReference type="EMBL" id="MFB9328978.1"/>
    </source>
</evidence>
<dbReference type="SUPFAM" id="SSF55811">
    <property type="entry name" value="Nudix"/>
    <property type="match status" value="1"/>
</dbReference>
<feature type="domain" description="Nudix hydrolase" evidence="4">
    <location>
        <begin position="24"/>
        <end position="153"/>
    </location>
</feature>
<evidence type="ECO:0000259" key="4">
    <source>
        <dbReference type="PROSITE" id="PS51462"/>
    </source>
</evidence>
<comment type="caution">
    <text evidence="5">The sequence shown here is derived from an EMBL/GenBank/DDBJ whole genome shotgun (WGS) entry which is preliminary data.</text>
</comment>
<accession>A0ABV5KX15</accession>
<evidence type="ECO:0000256" key="1">
    <source>
        <dbReference type="ARBA" id="ARBA00005582"/>
    </source>
</evidence>
<organism evidence="5 6">
    <name type="scientific">Paenibacillus aurantiacus</name>
    <dbReference type="NCBI Taxonomy" id="1936118"/>
    <lineage>
        <taxon>Bacteria</taxon>
        <taxon>Bacillati</taxon>
        <taxon>Bacillota</taxon>
        <taxon>Bacilli</taxon>
        <taxon>Bacillales</taxon>
        <taxon>Paenibacillaceae</taxon>
        <taxon>Paenibacillus</taxon>
    </lineage>
</organism>
<gene>
    <name evidence="5" type="ORF">ACFFSY_23840</name>
</gene>
<protein>
    <submittedName>
        <fullName evidence="5">NUDIX hydrolase</fullName>
        <ecNumber evidence="5">3.6.-.-</ecNumber>
    </submittedName>
</protein>
<evidence type="ECO:0000256" key="2">
    <source>
        <dbReference type="ARBA" id="ARBA00022801"/>
    </source>
</evidence>
<dbReference type="InterPro" id="IPR020084">
    <property type="entry name" value="NUDIX_hydrolase_CS"/>
</dbReference>
<dbReference type="InterPro" id="IPR000086">
    <property type="entry name" value="NUDIX_hydrolase_dom"/>
</dbReference>
<dbReference type="EC" id="3.6.-.-" evidence="5"/>
<dbReference type="InterPro" id="IPR015797">
    <property type="entry name" value="NUDIX_hydrolase-like_dom_sf"/>
</dbReference>